<sequence length="66" mass="7380">MISPFPQAQECPCQAGYTPRQRLKWDHDFPLPAGTGVPLHSGVHTDRCILAVSDQYVSCIFKIQSH</sequence>
<evidence type="ECO:0000313" key="2">
    <source>
        <dbReference type="Proteomes" id="UP000828390"/>
    </source>
</evidence>
<comment type="caution">
    <text evidence="1">The sequence shown here is derived from an EMBL/GenBank/DDBJ whole genome shotgun (WGS) entry which is preliminary data.</text>
</comment>
<name>A0A9D4BYN2_DREPO</name>
<accession>A0A9D4BYN2</accession>
<reference evidence="1" key="2">
    <citation type="submission" date="2020-11" db="EMBL/GenBank/DDBJ databases">
        <authorList>
            <person name="McCartney M.A."/>
            <person name="Auch B."/>
            <person name="Kono T."/>
            <person name="Mallez S."/>
            <person name="Becker A."/>
            <person name="Gohl D.M."/>
            <person name="Silverstein K.A.T."/>
            <person name="Koren S."/>
            <person name="Bechman K.B."/>
            <person name="Herman A."/>
            <person name="Abrahante J.E."/>
            <person name="Garbe J."/>
        </authorList>
    </citation>
    <scope>NUCLEOTIDE SEQUENCE</scope>
    <source>
        <strain evidence="1">Duluth1</strain>
        <tissue evidence="1">Whole animal</tissue>
    </source>
</reference>
<keyword evidence="2" id="KW-1185">Reference proteome</keyword>
<dbReference type="Proteomes" id="UP000828390">
    <property type="component" value="Unassembled WGS sequence"/>
</dbReference>
<reference evidence="1" key="1">
    <citation type="journal article" date="2019" name="bioRxiv">
        <title>The Genome of the Zebra Mussel, Dreissena polymorpha: A Resource for Invasive Species Research.</title>
        <authorList>
            <person name="McCartney M.A."/>
            <person name="Auch B."/>
            <person name="Kono T."/>
            <person name="Mallez S."/>
            <person name="Zhang Y."/>
            <person name="Obille A."/>
            <person name="Becker A."/>
            <person name="Abrahante J.E."/>
            <person name="Garbe J."/>
            <person name="Badalamenti J.P."/>
            <person name="Herman A."/>
            <person name="Mangelson H."/>
            <person name="Liachko I."/>
            <person name="Sullivan S."/>
            <person name="Sone E.D."/>
            <person name="Koren S."/>
            <person name="Silverstein K.A.T."/>
            <person name="Beckman K.B."/>
            <person name="Gohl D.M."/>
        </authorList>
    </citation>
    <scope>NUCLEOTIDE SEQUENCE</scope>
    <source>
        <strain evidence="1">Duluth1</strain>
        <tissue evidence="1">Whole animal</tissue>
    </source>
</reference>
<dbReference type="AlphaFoldDB" id="A0A9D4BYN2"/>
<dbReference type="EMBL" id="JAIWYP010000014">
    <property type="protein sequence ID" value="KAH3713436.1"/>
    <property type="molecule type" value="Genomic_DNA"/>
</dbReference>
<protein>
    <submittedName>
        <fullName evidence="1">Uncharacterized protein</fullName>
    </submittedName>
</protein>
<gene>
    <name evidence="1" type="ORF">DPMN_073229</name>
</gene>
<organism evidence="1 2">
    <name type="scientific">Dreissena polymorpha</name>
    <name type="common">Zebra mussel</name>
    <name type="synonym">Mytilus polymorpha</name>
    <dbReference type="NCBI Taxonomy" id="45954"/>
    <lineage>
        <taxon>Eukaryota</taxon>
        <taxon>Metazoa</taxon>
        <taxon>Spiralia</taxon>
        <taxon>Lophotrochozoa</taxon>
        <taxon>Mollusca</taxon>
        <taxon>Bivalvia</taxon>
        <taxon>Autobranchia</taxon>
        <taxon>Heteroconchia</taxon>
        <taxon>Euheterodonta</taxon>
        <taxon>Imparidentia</taxon>
        <taxon>Neoheterodontei</taxon>
        <taxon>Myida</taxon>
        <taxon>Dreissenoidea</taxon>
        <taxon>Dreissenidae</taxon>
        <taxon>Dreissena</taxon>
    </lineage>
</organism>
<proteinExistence type="predicted"/>
<evidence type="ECO:0000313" key="1">
    <source>
        <dbReference type="EMBL" id="KAH3713436.1"/>
    </source>
</evidence>